<reference evidence="1 2" key="1">
    <citation type="journal article" date="2014" name="PLoS Genet.">
        <title>Phylogenetically driven sequencing of extremely halophilic archaea reveals strategies for static and dynamic osmo-response.</title>
        <authorList>
            <person name="Becker E.A."/>
            <person name="Seitzer P.M."/>
            <person name="Tritt A."/>
            <person name="Larsen D."/>
            <person name="Krusor M."/>
            <person name="Yao A.I."/>
            <person name="Wu D."/>
            <person name="Madern D."/>
            <person name="Eisen J.A."/>
            <person name="Darling A.E."/>
            <person name="Facciotti M.T."/>
        </authorList>
    </citation>
    <scope>NUCLEOTIDE SEQUENCE [LARGE SCALE GENOMIC DNA]</scope>
    <source>
        <strain evidence="1 2">JCM 10989</strain>
    </source>
</reference>
<protein>
    <submittedName>
        <fullName evidence="1">Uncharacterized protein</fullName>
    </submittedName>
</protein>
<evidence type="ECO:0000313" key="2">
    <source>
        <dbReference type="Proteomes" id="UP000011519"/>
    </source>
</evidence>
<gene>
    <name evidence="1" type="ORF">C483_03530</name>
</gene>
<evidence type="ECO:0000313" key="1">
    <source>
        <dbReference type="EMBL" id="ELY94204.1"/>
    </source>
</evidence>
<name>M0A6L2_9EURY</name>
<proteinExistence type="predicted"/>
<keyword evidence="2" id="KW-1185">Reference proteome</keyword>
<dbReference type="PATRIC" id="fig|1227493.4.peg.671"/>
<organism evidence="1 2">
    <name type="scientific">Natrialba hulunbeirensis JCM 10989</name>
    <dbReference type="NCBI Taxonomy" id="1227493"/>
    <lineage>
        <taxon>Archaea</taxon>
        <taxon>Methanobacteriati</taxon>
        <taxon>Methanobacteriota</taxon>
        <taxon>Stenosarchaea group</taxon>
        <taxon>Halobacteria</taxon>
        <taxon>Halobacteriales</taxon>
        <taxon>Natrialbaceae</taxon>
        <taxon>Natrialba</taxon>
    </lineage>
</organism>
<dbReference type="AlphaFoldDB" id="M0A6L2"/>
<sequence>MIEDFETTISVGTQPAYIHTYTNIHDPEDWVGATRDLDEFQSYDIADYVKETGTFAITFFTGRLPIIGDAIGTMDSVASYANTMSNMLTHDPTGGQSIDLEYDMELTATFSPWVRFRLDEMDPSQQVTIDISDSNRFGVDTNLSFSIQAPDENPLKLAEKSEVELEDRGVERYKIGDLREQKTEYRPEMTDSDIIHVKE</sequence>
<dbReference type="Proteomes" id="UP000011519">
    <property type="component" value="Unassembled WGS sequence"/>
</dbReference>
<accession>M0A6L2</accession>
<dbReference type="EMBL" id="AOIM01000012">
    <property type="protein sequence ID" value="ELY94204.1"/>
    <property type="molecule type" value="Genomic_DNA"/>
</dbReference>
<comment type="caution">
    <text evidence="1">The sequence shown here is derived from an EMBL/GenBank/DDBJ whole genome shotgun (WGS) entry which is preliminary data.</text>
</comment>